<organism evidence="1 2">
    <name type="scientific">Cladonia borealis</name>
    <dbReference type="NCBI Taxonomy" id="184061"/>
    <lineage>
        <taxon>Eukaryota</taxon>
        <taxon>Fungi</taxon>
        <taxon>Dikarya</taxon>
        <taxon>Ascomycota</taxon>
        <taxon>Pezizomycotina</taxon>
        <taxon>Lecanoromycetes</taxon>
        <taxon>OSLEUM clade</taxon>
        <taxon>Lecanoromycetidae</taxon>
        <taxon>Lecanorales</taxon>
        <taxon>Lecanorineae</taxon>
        <taxon>Cladoniaceae</taxon>
        <taxon>Cladonia</taxon>
    </lineage>
</organism>
<reference evidence="1" key="1">
    <citation type="submission" date="2023-03" db="EMBL/GenBank/DDBJ databases">
        <title>Complete genome of Cladonia borealis.</title>
        <authorList>
            <person name="Park H."/>
        </authorList>
    </citation>
    <scope>NUCLEOTIDE SEQUENCE</scope>
    <source>
        <strain evidence="1">ANT050790</strain>
    </source>
</reference>
<keyword evidence="2" id="KW-1185">Reference proteome</keyword>
<dbReference type="AlphaFoldDB" id="A0AA39QWC1"/>
<proteinExistence type="predicted"/>
<accession>A0AA39QWC1</accession>
<evidence type="ECO:0000313" key="2">
    <source>
        <dbReference type="Proteomes" id="UP001166286"/>
    </source>
</evidence>
<sequence length="144" mass="17033">MSTRLLPPLLPPNDLPSLWIVLYAARRLPTGLPTHIDPAHRIHNITDEPFNWAFVIGTHTNIEERTGIRYSIWQLPAEGPNQKYWEWFLESKKENEYVKDTPSYGAIGPPLVRLRVAEVRNWAVLQRHIAREEYITFFRKHFYE</sequence>
<evidence type="ECO:0000313" key="1">
    <source>
        <dbReference type="EMBL" id="KAK0509134.1"/>
    </source>
</evidence>
<dbReference type="EMBL" id="JAFEKC020000019">
    <property type="protein sequence ID" value="KAK0509134.1"/>
    <property type="molecule type" value="Genomic_DNA"/>
</dbReference>
<protein>
    <submittedName>
        <fullName evidence="1">Uncharacterized protein</fullName>
    </submittedName>
</protein>
<name>A0AA39QWC1_9LECA</name>
<gene>
    <name evidence="1" type="ORF">JMJ35_008505</name>
</gene>
<dbReference type="Proteomes" id="UP001166286">
    <property type="component" value="Unassembled WGS sequence"/>
</dbReference>
<comment type="caution">
    <text evidence="1">The sequence shown here is derived from an EMBL/GenBank/DDBJ whole genome shotgun (WGS) entry which is preliminary data.</text>
</comment>